<proteinExistence type="predicted"/>
<sequence>MRKPDDDITVGHITLPWSQLFYGWLLPDGTVIKNPLKAQRKAEELNRATIH</sequence>
<organism evidence="1 2">
    <name type="scientific">Pantoea osteomyelitidis</name>
    <dbReference type="NCBI Taxonomy" id="3230026"/>
    <lineage>
        <taxon>Bacteria</taxon>
        <taxon>Pseudomonadati</taxon>
        <taxon>Pseudomonadota</taxon>
        <taxon>Gammaproteobacteria</taxon>
        <taxon>Enterobacterales</taxon>
        <taxon>Erwiniaceae</taxon>
        <taxon>Pantoea</taxon>
    </lineage>
</organism>
<dbReference type="Pfam" id="PF07026">
    <property type="entry name" value="DUF1317"/>
    <property type="match status" value="1"/>
</dbReference>
<gene>
    <name evidence="1" type="ORF">ABU178_08325</name>
</gene>
<keyword evidence="2" id="KW-1185">Reference proteome</keyword>
<evidence type="ECO:0000313" key="1">
    <source>
        <dbReference type="EMBL" id="MFH8134178.1"/>
    </source>
</evidence>
<protein>
    <submittedName>
        <fullName evidence="1">DUF1317 family protein</fullName>
    </submittedName>
</protein>
<reference evidence="1 2" key="1">
    <citation type="submission" date="2024-08" db="EMBL/GenBank/DDBJ databases">
        <title>Pantoea ronii - a newly identified human opportunistic pathogen.</title>
        <authorList>
            <person name="Keidar-Friedman D."/>
            <person name="Sorek N."/>
            <person name="Leshin-Carmel D."/>
            <person name="Tsur A."/>
            <person name="Amsalem M."/>
            <person name="Tolkach D."/>
            <person name="Brosh-Nissimov T."/>
        </authorList>
    </citation>
    <scope>NUCLEOTIDE SEQUENCE [LARGE SCALE GENOMIC DNA]</scope>
    <source>
        <strain evidence="1 2">AA23256</strain>
    </source>
</reference>
<dbReference type="EMBL" id="JBGFSN010000004">
    <property type="protein sequence ID" value="MFH8134178.1"/>
    <property type="molecule type" value="Genomic_DNA"/>
</dbReference>
<comment type="caution">
    <text evidence="1">The sequence shown here is derived from an EMBL/GenBank/DDBJ whole genome shotgun (WGS) entry which is preliminary data.</text>
</comment>
<name>A0ABW7PV48_9GAMM</name>
<dbReference type="Proteomes" id="UP001611251">
    <property type="component" value="Unassembled WGS sequence"/>
</dbReference>
<evidence type="ECO:0000313" key="2">
    <source>
        <dbReference type="Proteomes" id="UP001611251"/>
    </source>
</evidence>
<dbReference type="RefSeq" id="WP_397213734.1">
    <property type="nucleotide sequence ID" value="NZ_JBGFSN010000004.1"/>
</dbReference>
<accession>A0ABW7PV48</accession>
<dbReference type="InterPro" id="IPR009750">
    <property type="entry name" value="DUF1317"/>
</dbReference>